<reference evidence="1" key="2">
    <citation type="submission" date="2023-08" db="EMBL/GenBank/DDBJ databases">
        <title>Nitrogen cycling bacteria in agricultural field soils.</title>
        <authorList>
            <person name="Jang J."/>
        </authorList>
    </citation>
    <scope>NUCLEOTIDE SEQUENCE</scope>
    <source>
        <strain evidence="1">PS3-36</strain>
    </source>
</reference>
<keyword evidence="4" id="KW-1185">Reference proteome</keyword>
<dbReference type="InterPro" id="IPR021415">
    <property type="entry name" value="SAV0927-like"/>
</dbReference>
<evidence type="ECO:0000313" key="1">
    <source>
        <dbReference type="EMBL" id="MDQ6594915.1"/>
    </source>
</evidence>
<evidence type="ECO:0000313" key="2">
    <source>
        <dbReference type="EMBL" id="TDK64204.1"/>
    </source>
</evidence>
<accession>A0A4R5VXU6</accession>
<reference evidence="2 3" key="1">
    <citation type="submission" date="2019-03" db="EMBL/GenBank/DDBJ databases">
        <title>Bacillus niacini sp. nov. a Nicotinate-Metabolizing Mesophile Isolated from Soil.</title>
        <authorList>
            <person name="Zhang G."/>
        </authorList>
    </citation>
    <scope>NUCLEOTIDE SEQUENCE [LARGE SCALE GENOMIC DNA]</scope>
    <source>
        <strain evidence="2 3">WN066</strain>
    </source>
</reference>
<comment type="caution">
    <text evidence="2">The sequence shown here is derived from an EMBL/GenBank/DDBJ whole genome shotgun (WGS) entry which is preliminary data.</text>
</comment>
<dbReference type="Proteomes" id="UP001178888">
    <property type="component" value="Unassembled WGS sequence"/>
</dbReference>
<evidence type="ECO:0000313" key="4">
    <source>
        <dbReference type="Proteomes" id="UP001178888"/>
    </source>
</evidence>
<dbReference type="AlphaFoldDB" id="A0A4R5VXU6"/>
<proteinExistence type="predicted"/>
<dbReference type="Pfam" id="PF11256">
    <property type="entry name" value="SAV0927-like"/>
    <property type="match status" value="1"/>
</dbReference>
<dbReference type="EMBL" id="SMYO01000002">
    <property type="protein sequence ID" value="TDK64204.1"/>
    <property type="molecule type" value="Genomic_DNA"/>
</dbReference>
<gene>
    <name evidence="2" type="ORF">E2K98_04920</name>
    <name evidence="1" type="ORF">RCG21_00365</name>
</gene>
<dbReference type="EMBL" id="JAVGVR010000001">
    <property type="protein sequence ID" value="MDQ6594915.1"/>
    <property type="molecule type" value="Genomic_DNA"/>
</dbReference>
<evidence type="ECO:0000313" key="3">
    <source>
        <dbReference type="Proteomes" id="UP000295132"/>
    </source>
</evidence>
<dbReference type="Proteomes" id="UP000295132">
    <property type="component" value="Unassembled WGS sequence"/>
</dbReference>
<dbReference type="RefSeq" id="WP_133333143.1">
    <property type="nucleotide sequence ID" value="NZ_JAVGVR010000001.1"/>
</dbReference>
<protein>
    <submittedName>
        <fullName evidence="2">DUF3055 family protein</fullName>
    </submittedName>
</protein>
<organism evidence="2 3">
    <name type="scientific">Bacillus salipaludis</name>
    <dbReference type="NCBI Taxonomy" id="2547811"/>
    <lineage>
        <taxon>Bacteria</taxon>
        <taxon>Bacillati</taxon>
        <taxon>Bacillota</taxon>
        <taxon>Bacilli</taxon>
        <taxon>Bacillales</taxon>
        <taxon>Bacillaceae</taxon>
        <taxon>Bacillus</taxon>
    </lineage>
</organism>
<name>A0A4R5VXU6_9BACI</name>
<sequence length="96" mass="11514">MLLENLLEETANHLIRYYCLASTNHRYDLVFMHSEMYFGKAMAISIQNGQMVMLNYNDISDEDYWARKLDIKEEDIEEFRNLLSLVLDKNQLLEKF</sequence>